<organism evidence="2 3">
    <name type="scientific">Bombus terrestris</name>
    <name type="common">Buff-tailed bumblebee</name>
    <name type="synonym">Apis terrestris</name>
    <dbReference type="NCBI Taxonomy" id="30195"/>
    <lineage>
        <taxon>Eukaryota</taxon>
        <taxon>Metazoa</taxon>
        <taxon>Ecdysozoa</taxon>
        <taxon>Arthropoda</taxon>
        <taxon>Hexapoda</taxon>
        <taxon>Insecta</taxon>
        <taxon>Pterygota</taxon>
        <taxon>Neoptera</taxon>
        <taxon>Endopterygota</taxon>
        <taxon>Hymenoptera</taxon>
        <taxon>Apocrita</taxon>
        <taxon>Aculeata</taxon>
        <taxon>Apoidea</taxon>
        <taxon>Anthophila</taxon>
        <taxon>Apidae</taxon>
        <taxon>Bombus</taxon>
        <taxon>Bombus</taxon>
    </lineage>
</organism>
<name>A0A9C6W984_BOMTE</name>
<evidence type="ECO:0000313" key="2">
    <source>
        <dbReference type="Proteomes" id="UP000835206"/>
    </source>
</evidence>
<evidence type="ECO:0000313" key="3">
    <source>
        <dbReference type="RefSeq" id="XP_048267107.1"/>
    </source>
</evidence>
<dbReference type="OrthoDB" id="7699053at2759"/>
<sequence length="140" mass="15881">MNRVIIEKRFLKITKIFAILSGIWPGQNKIKFILWALVHITMLSSVIVQVARIIHIGTLEVVLEQSSFIGAIILMIIKHGNYILNAKKLKSLLNDMSEDWATDRLKEEFAIMTTYAYRGTTLAMFYFGKSISRKAGCNSG</sequence>
<keyword evidence="2" id="KW-1185">Reference proteome</keyword>
<dbReference type="KEGG" id="bter:125386136"/>
<reference evidence="3" key="1">
    <citation type="submission" date="2025-08" db="UniProtKB">
        <authorList>
            <consortium name="RefSeq"/>
        </authorList>
    </citation>
    <scope>IDENTIFICATION</scope>
</reference>
<proteinExistence type="predicted"/>
<dbReference type="GeneID" id="125386136"/>
<dbReference type="RefSeq" id="XP_048267107.1">
    <property type="nucleotide sequence ID" value="XM_048411150.1"/>
</dbReference>
<protein>
    <submittedName>
        <fullName evidence="3">Uncharacterized protein LOC125386136</fullName>
    </submittedName>
</protein>
<keyword evidence="1" id="KW-1133">Transmembrane helix</keyword>
<gene>
    <name evidence="3" type="primary">LOC125386136</name>
</gene>
<accession>A0A9C6W984</accession>
<keyword evidence="1" id="KW-0472">Membrane</keyword>
<feature type="transmembrane region" description="Helical" evidence="1">
    <location>
        <begin position="32"/>
        <end position="54"/>
    </location>
</feature>
<keyword evidence="1" id="KW-0812">Transmembrane</keyword>
<feature type="transmembrane region" description="Helical" evidence="1">
    <location>
        <begin position="66"/>
        <end position="84"/>
    </location>
</feature>
<dbReference type="Proteomes" id="UP000835206">
    <property type="component" value="Chromosome 12"/>
</dbReference>
<dbReference type="AlphaFoldDB" id="A0A9C6W984"/>
<evidence type="ECO:0000256" key="1">
    <source>
        <dbReference type="SAM" id="Phobius"/>
    </source>
</evidence>